<evidence type="ECO:0000259" key="1">
    <source>
        <dbReference type="PROSITE" id="PS50878"/>
    </source>
</evidence>
<name>A0A2K3MGU5_TRIPR</name>
<reference evidence="2 3" key="1">
    <citation type="journal article" date="2014" name="Am. J. Bot.">
        <title>Genome assembly and annotation for red clover (Trifolium pratense; Fabaceae).</title>
        <authorList>
            <person name="Istvanek J."/>
            <person name="Jaros M."/>
            <person name="Krenek A."/>
            <person name="Repkova J."/>
        </authorList>
    </citation>
    <scope>NUCLEOTIDE SEQUENCE [LARGE SCALE GENOMIC DNA]</scope>
    <source>
        <strain evidence="3">cv. Tatra</strain>
        <tissue evidence="2">Young leaves</tissue>
    </source>
</reference>
<dbReference type="EMBL" id="ASHM01061523">
    <property type="protein sequence ID" value="PNX90003.1"/>
    <property type="molecule type" value="Genomic_DNA"/>
</dbReference>
<dbReference type="AlphaFoldDB" id="A0A2K3MGU5"/>
<sequence length="224" mass="25123">MSVLINGSPTEDFVVGRGIRQGDPLSPFLFLIVAEGLTGMIRKAVDIGKFKGFKINVNLQFSLLQFADDTIIMGEDSWENFWTIKSLLRGFELVSGLKINFVKSKLFGINIDMSFLKAGAAFLSCNTAAVPFKFLVIPVGANPRRRETWNPIMEALNKRLHSWTSRHLSFGGSVTLINSVLTSMPLYFFSFFKAPRCVLKGIEKIQRNFLWDGGVEDKADLFTQ</sequence>
<proteinExistence type="predicted"/>
<dbReference type="STRING" id="57577.A0A2K3MGU5"/>
<protein>
    <submittedName>
        <fullName evidence="2">Ribonuclease H</fullName>
    </submittedName>
</protein>
<dbReference type="InterPro" id="IPR000477">
    <property type="entry name" value="RT_dom"/>
</dbReference>
<evidence type="ECO:0000313" key="2">
    <source>
        <dbReference type="EMBL" id="PNX90003.1"/>
    </source>
</evidence>
<dbReference type="Proteomes" id="UP000236291">
    <property type="component" value="Unassembled WGS sequence"/>
</dbReference>
<evidence type="ECO:0000313" key="3">
    <source>
        <dbReference type="Proteomes" id="UP000236291"/>
    </source>
</evidence>
<reference evidence="2 3" key="2">
    <citation type="journal article" date="2017" name="Front. Plant Sci.">
        <title>Gene Classification and Mining of Molecular Markers Useful in Red Clover (Trifolium pratense) Breeding.</title>
        <authorList>
            <person name="Istvanek J."/>
            <person name="Dluhosova J."/>
            <person name="Dluhos P."/>
            <person name="Patkova L."/>
            <person name="Nedelnik J."/>
            <person name="Repkova J."/>
        </authorList>
    </citation>
    <scope>NUCLEOTIDE SEQUENCE [LARGE SCALE GENOMIC DNA]</scope>
    <source>
        <strain evidence="3">cv. Tatra</strain>
        <tissue evidence="2">Young leaves</tissue>
    </source>
</reference>
<feature type="domain" description="Reverse transcriptase" evidence="1">
    <location>
        <begin position="1"/>
        <end position="122"/>
    </location>
</feature>
<dbReference type="PANTHER" id="PTHR33116:SF78">
    <property type="entry name" value="OS12G0587133 PROTEIN"/>
    <property type="match status" value="1"/>
</dbReference>
<dbReference type="PANTHER" id="PTHR33116">
    <property type="entry name" value="REVERSE TRANSCRIPTASE ZINC-BINDING DOMAIN-CONTAINING PROTEIN-RELATED-RELATED"/>
    <property type="match status" value="1"/>
</dbReference>
<comment type="caution">
    <text evidence="2">The sequence shown here is derived from an EMBL/GenBank/DDBJ whole genome shotgun (WGS) entry which is preliminary data.</text>
</comment>
<accession>A0A2K3MGU5</accession>
<feature type="non-terminal residue" evidence="2">
    <location>
        <position position="224"/>
    </location>
</feature>
<gene>
    <name evidence="2" type="ORF">L195_g046126</name>
</gene>
<dbReference type="InterPro" id="IPR043502">
    <property type="entry name" value="DNA/RNA_pol_sf"/>
</dbReference>
<dbReference type="Pfam" id="PF00078">
    <property type="entry name" value="RVT_1"/>
    <property type="match status" value="1"/>
</dbReference>
<dbReference type="PROSITE" id="PS50878">
    <property type="entry name" value="RT_POL"/>
    <property type="match status" value="1"/>
</dbReference>
<organism evidence="2 3">
    <name type="scientific">Trifolium pratense</name>
    <name type="common">Red clover</name>
    <dbReference type="NCBI Taxonomy" id="57577"/>
    <lineage>
        <taxon>Eukaryota</taxon>
        <taxon>Viridiplantae</taxon>
        <taxon>Streptophyta</taxon>
        <taxon>Embryophyta</taxon>
        <taxon>Tracheophyta</taxon>
        <taxon>Spermatophyta</taxon>
        <taxon>Magnoliopsida</taxon>
        <taxon>eudicotyledons</taxon>
        <taxon>Gunneridae</taxon>
        <taxon>Pentapetalae</taxon>
        <taxon>rosids</taxon>
        <taxon>fabids</taxon>
        <taxon>Fabales</taxon>
        <taxon>Fabaceae</taxon>
        <taxon>Papilionoideae</taxon>
        <taxon>50 kb inversion clade</taxon>
        <taxon>NPAAA clade</taxon>
        <taxon>Hologalegina</taxon>
        <taxon>IRL clade</taxon>
        <taxon>Trifolieae</taxon>
        <taxon>Trifolium</taxon>
    </lineage>
</organism>
<dbReference type="SUPFAM" id="SSF56672">
    <property type="entry name" value="DNA/RNA polymerases"/>
    <property type="match status" value="1"/>
</dbReference>